<dbReference type="AlphaFoldDB" id="A0A316FG75"/>
<evidence type="ECO:0000313" key="4">
    <source>
        <dbReference type="EMBL" id="PWK46780.1"/>
    </source>
</evidence>
<feature type="domain" description="DUF5117" evidence="3">
    <location>
        <begin position="102"/>
        <end position="296"/>
    </location>
</feature>
<dbReference type="InterPro" id="IPR032534">
    <property type="entry name" value="EcxA_zinc-bd"/>
</dbReference>
<dbReference type="InterPro" id="IPR033413">
    <property type="entry name" value="DUF5117"/>
</dbReference>
<evidence type="ECO:0000259" key="2">
    <source>
        <dbReference type="Pfam" id="PF16313"/>
    </source>
</evidence>
<protein>
    <submittedName>
        <fullName evidence="4">Uncharacterized protein DUF5117</fullName>
    </submittedName>
</protein>
<dbReference type="Pfam" id="PF16313">
    <property type="entry name" value="DUF4953"/>
    <property type="match status" value="1"/>
</dbReference>
<accession>A0A316FG75</accession>
<feature type="domain" description="EcxA zinc-binding" evidence="2">
    <location>
        <begin position="457"/>
        <end position="778"/>
    </location>
</feature>
<dbReference type="CDD" id="cd04276">
    <property type="entry name" value="ZnMc_MMP_like_2"/>
    <property type="match status" value="1"/>
</dbReference>
<dbReference type="PANTHER" id="PTHR38478:SF1">
    <property type="entry name" value="ZINC DEPENDENT METALLOPROTEASE DOMAIN LIPOPROTEIN"/>
    <property type="match status" value="1"/>
</dbReference>
<dbReference type="InterPro" id="IPR024079">
    <property type="entry name" value="MetalloPept_cat_dom_sf"/>
</dbReference>
<feature type="signal peptide" evidence="1">
    <location>
        <begin position="1"/>
        <end position="26"/>
    </location>
</feature>
<dbReference type="PANTHER" id="PTHR38478">
    <property type="entry name" value="PEPTIDASE M1A AND M12B"/>
    <property type="match status" value="1"/>
</dbReference>
<keyword evidence="1" id="KW-0732">Signal</keyword>
<dbReference type="RefSeq" id="WP_210204968.1">
    <property type="nucleotide sequence ID" value="NZ_QGGU01000012.1"/>
</dbReference>
<keyword evidence="5" id="KW-1185">Reference proteome</keyword>
<organism evidence="4 5">
    <name type="scientific">Pleionea mediterranea</name>
    <dbReference type="NCBI Taxonomy" id="523701"/>
    <lineage>
        <taxon>Bacteria</taxon>
        <taxon>Pseudomonadati</taxon>
        <taxon>Pseudomonadota</taxon>
        <taxon>Gammaproteobacteria</taxon>
        <taxon>Oceanospirillales</taxon>
        <taxon>Pleioneaceae</taxon>
        <taxon>Pleionea</taxon>
    </lineage>
</organism>
<name>A0A316FG75_9GAMM</name>
<feature type="chain" id="PRO_5016384462" evidence="1">
    <location>
        <begin position="27"/>
        <end position="855"/>
    </location>
</feature>
<sequence length="855" mass="96151">MIQTRKFKGMAIGVVTALALSHSVMAADKGKDSKKKKDKTVAELIKDKTEYDGFLDFYQDPKTGSMMLVIDEAQLDKPFLYHTHTVNGVLDAGHFKGAFRTQRLLEFNKVYDNIEVVSKTPRYLLDEDSAISRSAGTNISKAILASAKIEAHDKDKGQYVIKLDPLLLSETLEKVSPYPRPPVPGQKPKPRFKLGGLSKSKTKYVGVRSFPKNSDVVVEYVFDNKAPMVRGSKAVSDPRTVAVQLQHSFIELPENGYHPRRDDPRVGYFTQQFDDLSSNSWAPYKDVINRWKLEKKNPEAELSEPVEPIVWWIENTTPVEWRDTIKQAGEAWNIAFEKAGFKNAVVVKVQPDDAEWEAGDIRYNVLRWTASPRPPFGGYGPSVPNPLTGQIIASDIMLEFSYFRNRWLYTSLFSDGATAEEMMPDTPVELTCSAGHLLHDSMMAGLVMSDINGFDVNMKHKLVEQAMSRLILHEIGHTLGLNHNMKASQLFNATDVHDASKTQGVITGSVMDYPSANIAPPGMTQGDFYDTKPGPYDLWVIEYGYSPALEDPEAEEKRLQGILSRSTEHGLAFGNDADDMRRPGLHIDPRIMIGDMSNEAVKYAEGRFQLIDKAFAELKDNTTQEGGNYHQLLTSANYLAREWRTQTGVISRYIGGVYIDRAYVGQKGATQPYTPVDKATQKEAMTALKDHLFTPDVLKNAQPVFAYMQKQRRGFDGFTTNEDPKLHKMVLNVHRNTLDHLLHRNVLQRISDTSLYGNEYTLNDVLNDLTDGIFAEDLAADVNTYRQNLQHEYVKRLIAISGAKKGSAYDYLSQAAATAQLKNINRMIKYNKGTGSTRVHRDYLHMQIEKAFHGA</sequence>
<dbReference type="EMBL" id="QGGU01000012">
    <property type="protein sequence ID" value="PWK46780.1"/>
    <property type="molecule type" value="Genomic_DNA"/>
</dbReference>
<dbReference type="InterPro" id="IPR034032">
    <property type="entry name" value="Zn_MMP-like_bac"/>
</dbReference>
<dbReference type="Gene3D" id="3.40.390.10">
    <property type="entry name" value="Collagenase (Catalytic Domain)"/>
    <property type="match status" value="1"/>
</dbReference>
<proteinExistence type="predicted"/>
<dbReference type="Proteomes" id="UP000245790">
    <property type="component" value="Unassembled WGS sequence"/>
</dbReference>
<evidence type="ECO:0000259" key="3">
    <source>
        <dbReference type="Pfam" id="PF17148"/>
    </source>
</evidence>
<evidence type="ECO:0000256" key="1">
    <source>
        <dbReference type="SAM" id="SignalP"/>
    </source>
</evidence>
<dbReference type="Pfam" id="PF17148">
    <property type="entry name" value="DUF5117"/>
    <property type="match status" value="1"/>
</dbReference>
<evidence type="ECO:0000313" key="5">
    <source>
        <dbReference type="Proteomes" id="UP000245790"/>
    </source>
</evidence>
<comment type="caution">
    <text evidence="4">The sequence shown here is derived from an EMBL/GenBank/DDBJ whole genome shotgun (WGS) entry which is preliminary data.</text>
</comment>
<gene>
    <name evidence="4" type="ORF">C8D97_11216</name>
</gene>
<reference evidence="4 5" key="1">
    <citation type="submission" date="2018-05" db="EMBL/GenBank/DDBJ databases">
        <title>Genomic Encyclopedia of Type Strains, Phase IV (KMG-IV): sequencing the most valuable type-strain genomes for metagenomic binning, comparative biology and taxonomic classification.</title>
        <authorList>
            <person name="Goeker M."/>
        </authorList>
    </citation>
    <scope>NUCLEOTIDE SEQUENCE [LARGE SCALE GENOMIC DNA]</scope>
    <source>
        <strain evidence="4 5">DSM 25350</strain>
    </source>
</reference>
<dbReference type="GO" id="GO:0008237">
    <property type="term" value="F:metallopeptidase activity"/>
    <property type="evidence" value="ECO:0007669"/>
    <property type="project" value="InterPro"/>
</dbReference>
<dbReference type="SUPFAM" id="SSF55486">
    <property type="entry name" value="Metalloproteases ('zincins'), catalytic domain"/>
    <property type="match status" value="1"/>
</dbReference>